<dbReference type="EnsemblMetazoa" id="HelroT188474">
    <property type="protein sequence ID" value="HelroP188474"/>
    <property type="gene ID" value="HelroG188474"/>
</dbReference>
<organism evidence="7 8">
    <name type="scientific">Helobdella robusta</name>
    <name type="common">Californian leech</name>
    <dbReference type="NCBI Taxonomy" id="6412"/>
    <lineage>
        <taxon>Eukaryota</taxon>
        <taxon>Metazoa</taxon>
        <taxon>Spiralia</taxon>
        <taxon>Lophotrochozoa</taxon>
        <taxon>Annelida</taxon>
        <taxon>Clitellata</taxon>
        <taxon>Hirudinea</taxon>
        <taxon>Rhynchobdellida</taxon>
        <taxon>Glossiphoniidae</taxon>
        <taxon>Helobdella</taxon>
    </lineage>
</organism>
<dbReference type="GeneID" id="20210909"/>
<dbReference type="Gene3D" id="1.20.140.150">
    <property type="match status" value="1"/>
</dbReference>
<keyword evidence="4 5" id="KW-0472">Membrane</keyword>
<dbReference type="EMBL" id="AMQM01000702">
    <property type="status" value="NOT_ANNOTATED_CDS"/>
    <property type="molecule type" value="Genomic_DNA"/>
</dbReference>
<dbReference type="OrthoDB" id="6282593at2759"/>
<proteinExistence type="predicted"/>
<evidence type="ECO:0000256" key="2">
    <source>
        <dbReference type="ARBA" id="ARBA00022692"/>
    </source>
</evidence>
<dbReference type="InterPro" id="IPR050579">
    <property type="entry name" value="PMP-22/EMP/MP20-like"/>
</dbReference>
<dbReference type="AlphaFoldDB" id="T1FQ12"/>
<reference evidence="7" key="3">
    <citation type="submission" date="2015-06" db="UniProtKB">
        <authorList>
            <consortium name="EnsemblMetazoa"/>
        </authorList>
    </citation>
    <scope>IDENTIFICATION</scope>
</reference>
<reference evidence="8" key="1">
    <citation type="submission" date="2012-12" db="EMBL/GenBank/DDBJ databases">
        <authorList>
            <person name="Hellsten U."/>
            <person name="Grimwood J."/>
            <person name="Chapman J.A."/>
            <person name="Shapiro H."/>
            <person name="Aerts A."/>
            <person name="Otillar R.P."/>
            <person name="Terry A.Y."/>
            <person name="Boore J.L."/>
            <person name="Simakov O."/>
            <person name="Marletaz F."/>
            <person name="Cho S.-J."/>
            <person name="Edsinger-Gonzales E."/>
            <person name="Havlak P."/>
            <person name="Kuo D.-H."/>
            <person name="Larsson T."/>
            <person name="Lv J."/>
            <person name="Arendt D."/>
            <person name="Savage R."/>
            <person name="Osoegawa K."/>
            <person name="de Jong P."/>
            <person name="Lindberg D.R."/>
            <person name="Seaver E.C."/>
            <person name="Weisblat D.A."/>
            <person name="Putnam N.H."/>
            <person name="Grigoriev I.V."/>
            <person name="Rokhsar D.S."/>
        </authorList>
    </citation>
    <scope>NUCLEOTIDE SEQUENCE</scope>
</reference>
<dbReference type="HOGENOM" id="CLU_1290229_0_0_1"/>
<evidence type="ECO:0000256" key="3">
    <source>
        <dbReference type="ARBA" id="ARBA00022989"/>
    </source>
</evidence>
<keyword evidence="2 5" id="KW-0812">Transmembrane</keyword>
<gene>
    <name evidence="7" type="primary">20210909</name>
    <name evidence="6" type="ORF">HELRODRAFT_188474</name>
</gene>
<dbReference type="Proteomes" id="UP000015101">
    <property type="component" value="Unassembled WGS sequence"/>
</dbReference>
<sequence>MGVVKGNQQKEGHNIFKLATVACLFVAMLFHLIAIASPNWASADLTRTDRAEHIGLWKFCTYPYGGGETCYDFVDIIYGDWLKAAQSFMIISLFTLPAALGLSLIVAFVSGLEDDMRLIGVQLAVIGITDSEKLTTHIDIVAITETWFNDITEGLFTLTCVCSFGDRFQEYFNNKEPLWKEEGNIGVLGWGFGLAVTDMFLTFIALGCGVAAII</sequence>
<dbReference type="GO" id="GO:0005886">
    <property type="term" value="C:plasma membrane"/>
    <property type="evidence" value="ECO:0000318"/>
    <property type="project" value="GO_Central"/>
</dbReference>
<evidence type="ECO:0000313" key="8">
    <source>
        <dbReference type="Proteomes" id="UP000015101"/>
    </source>
</evidence>
<dbReference type="PANTHER" id="PTHR10671">
    <property type="entry name" value="EPITHELIAL MEMBRANE PROTEIN-RELATED"/>
    <property type="match status" value="1"/>
</dbReference>
<evidence type="ECO:0000313" key="6">
    <source>
        <dbReference type="EMBL" id="ESO01774.1"/>
    </source>
</evidence>
<feature type="transmembrane region" description="Helical" evidence="5">
    <location>
        <begin position="15"/>
        <end position="36"/>
    </location>
</feature>
<protein>
    <submittedName>
        <fullName evidence="6 7">Uncharacterized protein</fullName>
    </submittedName>
</protein>
<feature type="transmembrane region" description="Helical" evidence="5">
    <location>
        <begin position="88"/>
        <end position="109"/>
    </location>
</feature>
<keyword evidence="8" id="KW-1185">Reference proteome</keyword>
<evidence type="ECO:0000256" key="5">
    <source>
        <dbReference type="SAM" id="Phobius"/>
    </source>
</evidence>
<dbReference type="RefSeq" id="XP_009019182.1">
    <property type="nucleotide sequence ID" value="XM_009020934.1"/>
</dbReference>
<dbReference type="PANTHER" id="PTHR10671:SF108">
    <property type="entry name" value="CLAUDIN FAMILY PROTEIN-RELATED"/>
    <property type="match status" value="1"/>
</dbReference>
<evidence type="ECO:0000256" key="4">
    <source>
        <dbReference type="ARBA" id="ARBA00023136"/>
    </source>
</evidence>
<name>T1FQ12_HELRO</name>
<feature type="transmembrane region" description="Helical" evidence="5">
    <location>
        <begin position="187"/>
        <end position="213"/>
    </location>
</feature>
<evidence type="ECO:0000313" key="7">
    <source>
        <dbReference type="EnsemblMetazoa" id="HelroP188474"/>
    </source>
</evidence>
<reference evidence="6 8" key="2">
    <citation type="journal article" date="2013" name="Nature">
        <title>Insights into bilaterian evolution from three spiralian genomes.</title>
        <authorList>
            <person name="Simakov O."/>
            <person name="Marletaz F."/>
            <person name="Cho S.J."/>
            <person name="Edsinger-Gonzales E."/>
            <person name="Havlak P."/>
            <person name="Hellsten U."/>
            <person name="Kuo D.H."/>
            <person name="Larsson T."/>
            <person name="Lv J."/>
            <person name="Arendt D."/>
            <person name="Savage R."/>
            <person name="Osoegawa K."/>
            <person name="de Jong P."/>
            <person name="Grimwood J."/>
            <person name="Chapman J.A."/>
            <person name="Shapiro H."/>
            <person name="Aerts A."/>
            <person name="Otillar R.P."/>
            <person name="Terry A.Y."/>
            <person name="Boore J.L."/>
            <person name="Grigoriev I.V."/>
            <person name="Lindberg D.R."/>
            <person name="Seaver E.C."/>
            <person name="Weisblat D.A."/>
            <person name="Putnam N.H."/>
            <person name="Rokhsar D.S."/>
        </authorList>
    </citation>
    <scope>NUCLEOTIDE SEQUENCE</scope>
</reference>
<dbReference type="CTD" id="20210909"/>
<dbReference type="FunFam" id="1.20.140.150:FF:000100">
    <property type="entry name" value="Uncharacterized protein"/>
    <property type="match status" value="1"/>
</dbReference>
<accession>T1FQ12</accession>
<dbReference type="EMBL" id="KB096742">
    <property type="protein sequence ID" value="ESO01774.1"/>
    <property type="molecule type" value="Genomic_DNA"/>
</dbReference>
<dbReference type="InParanoid" id="T1FQ12"/>
<evidence type="ECO:0000256" key="1">
    <source>
        <dbReference type="ARBA" id="ARBA00004141"/>
    </source>
</evidence>
<dbReference type="OMA" id="DWDESIN"/>
<keyword evidence="3 5" id="KW-1133">Transmembrane helix</keyword>
<dbReference type="KEGG" id="hro:HELRODRAFT_188474"/>
<comment type="subcellular location">
    <subcellularLocation>
        <location evidence="1">Membrane</location>
        <topology evidence="1">Multi-pass membrane protein</topology>
    </subcellularLocation>
</comment>